<keyword evidence="2" id="KW-0732">Signal</keyword>
<dbReference type="NCBIfam" id="TIGR03370">
    <property type="entry name" value="VPLPA-CTERM"/>
    <property type="match status" value="1"/>
</dbReference>
<feature type="chain" id="PRO_5047057333" evidence="2">
    <location>
        <begin position="43"/>
        <end position="197"/>
    </location>
</feature>
<accession>A0ABT3TIF4</accession>
<gene>
    <name evidence="3" type="ORF">EYC98_14370</name>
</gene>
<feature type="signal peptide" evidence="2">
    <location>
        <begin position="1"/>
        <end position="42"/>
    </location>
</feature>
<keyword evidence="4" id="KW-1185">Reference proteome</keyword>
<dbReference type="InterPro" id="IPR022472">
    <property type="entry name" value="VPLPA-CTERM"/>
</dbReference>
<keyword evidence="1" id="KW-1133">Transmembrane helix</keyword>
<sequence length="197" mass="21495">MNLAFIKLLVISRTEIRRHVLMKRLKTAIFISIFALSSGANAALTSRLDGQAIYDDVYDLTWYTTVFNGNLSSVSSSISNLDVEGITGWRLPDHNDQEYQTLRAQIGTGDSTLSQELFGGTLVDNTYFTGTAAGAFPFTDVWSFYWDRNLAVEQYSSNVLAGIAVQTGDIAAVPIPAAVWLFGSALLGLGAIKRKKS</sequence>
<evidence type="ECO:0000313" key="4">
    <source>
        <dbReference type="Proteomes" id="UP001143362"/>
    </source>
</evidence>
<evidence type="ECO:0000313" key="3">
    <source>
        <dbReference type="EMBL" id="MCX2982044.1"/>
    </source>
</evidence>
<keyword evidence="1" id="KW-0472">Membrane</keyword>
<protein>
    <submittedName>
        <fullName evidence="3">VPLPA-CTERM sorting domain-containing protein</fullName>
    </submittedName>
</protein>
<organism evidence="3 4">
    <name type="scientific">Candidatus Litorirhabdus singularis</name>
    <dbReference type="NCBI Taxonomy" id="2518993"/>
    <lineage>
        <taxon>Bacteria</taxon>
        <taxon>Pseudomonadati</taxon>
        <taxon>Pseudomonadota</taxon>
        <taxon>Gammaproteobacteria</taxon>
        <taxon>Cellvibrionales</taxon>
        <taxon>Halieaceae</taxon>
        <taxon>Candidatus Litorirhabdus</taxon>
    </lineage>
</organism>
<feature type="transmembrane region" description="Helical" evidence="1">
    <location>
        <begin position="173"/>
        <end position="192"/>
    </location>
</feature>
<evidence type="ECO:0000256" key="2">
    <source>
        <dbReference type="SAM" id="SignalP"/>
    </source>
</evidence>
<dbReference type="Proteomes" id="UP001143362">
    <property type="component" value="Unassembled WGS sequence"/>
</dbReference>
<dbReference type="EMBL" id="SHNN01000002">
    <property type="protein sequence ID" value="MCX2982044.1"/>
    <property type="molecule type" value="Genomic_DNA"/>
</dbReference>
<keyword evidence="1" id="KW-0812">Transmembrane</keyword>
<evidence type="ECO:0000256" key="1">
    <source>
        <dbReference type="SAM" id="Phobius"/>
    </source>
</evidence>
<comment type="caution">
    <text evidence="3">The sequence shown here is derived from an EMBL/GenBank/DDBJ whole genome shotgun (WGS) entry which is preliminary data.</text>
</comment>
<reference evidence="3" key="1">
    <citation type="submission" date="2019-02" db="EMBL/GenBank/DDBJ databases">
        <authorList>
            <person name="Li S.-H."/>
        </authorList>
    </citation>
    <scope>NUCLEOTIDE SEQUENCE</scope>
    <source>
        <strain evidence="3">IMCC14734</strain>
    </source>
</reference>
<name>A0ABT3TIF4_9GAMM</name>
<proteinExistence type="predicted"/>